<keyword evidence="3" id="KW-1185">Reference proteome</keyword>
<dbReference type="Proteomes" id="UP001066276">
    <property type="component" value="Chromosome 11"/>
</dbReference>
<proteinExistence type="predicted"/>
<reference evidence="2" key="1">
    <citation type="journal article" date="2022" name="bioRxiv">
        <title>Sequencing and chromosome-scale assembly of the giantPleurodeles waltlgenome.</title>
        <authorList>
            <person name="Brown T."/>
            <person name="Elewa A."/>
            <person name="Iarovenko S."/>
            <person name="Subramanian E."/>
            <person name="Araus A.J."/>
            <person name="Petzold A."/>
            <person name="Susuki M."/>
            <person name="Suzuki K.-i.T."/>
            <person name="Hayashi T."/>
            <person name="Toyoda A."/>
            <person name="Oliveira C."/>
            <person name="Osipova E."/>
            <person name="Leigh N.D."/>
            <person name="Simon A."/>
            <person name="Yun M.H."/>
        </authorList>
    </citation>
    <scope>NUCLEOTIDE SEQUENCE</scope>
    <source>
        <strain evidence="2">20211129_DDA</strain>
        <tissue evidence="2">Liver</tissue>
    </source>
</reference>
<evidence type="ECO:0000256" key="1">
    <source>
        <dbReference type="SAM" id="MobiDB-lite"/>
    </source>
</evidence>
<accession>A0AAV7LWY7</accession>
<evidence type="ECO:0000313" key="3">
    <source>
        <dbReference type="Proteomes" id="UP001066276"/>
    </source>
</evidence>
<organism evidence="2 3">
    <name type="scientific">Pleurodeles waltl</name>
    <name type="common">Iberian ribbed newt</name>
    <dbReference type="NCBI Taxonomy" id="8319"/>
    <lineage>
        <taxon>Eukaryota</taxon>
        <taxon>Metazoa</taxon>
        <taxon>Chordata</taxon>
        <taxon>Craniata</taxon>
        <taxon>Vertebrata</taxon>
        <taxon>Euteleostomi</taxon>
        <taxon>Amphibia</taxon>
        <taxon>Batrachia</taxon>
        <taxon>Caudata</taxon>
        <taxon>Salamandroidea</taxon>
        <taxon>Salamandridae</taxon>
        <taxon>Pleurodelinae</taxon>
        <taxon>Pleurodeles</taxon>
    </lineage>
</organism>
<gene>
    <name evidence="2" type="ORF">NDU88_006461</name>
</gene>
<protein>
    <submittedName>
        <fullName evidence="2">Uncharacterized protein</fullName>
    </submittedName>
</protein>
<feature type="compositionally biased region" description="Basic residues" evidence="1">
    <location>
        <begin position="67"/>
        <end position="76"/>
    </location>
</feature>
<dbReference type="EMBL" id="JANPWB010000015">
    <property type="protein sequence ID" value="KAJ1093358.1"/>
    <property type="molecule type" value="Genomic_DNA"/>
</dbReference>
<feature type="compositionally biased region" description="Basic and acidic residues" evidence="1">
    <location>
        <begin position="51"/>
        <end position="66"/>
    </location>
</feature>
<comment type="caution">
    <text evidence="2">The sequence shown here is derived from an EMBL/GenBank/DDBJ whole genome shotgun (WGS) entry which is preliminary data.</text>
</comment>
<dbReference type="AlphaFoldDB" id="A0AAV7LWY7"/>
<evidence type="ECO:0000313" key="2">
    <source>
        <dbReference type="EMBL" id="KAJ1093358.1"/>
    </source>
</evidence>
<feature type="region of interest" description="Disordered" evidence="1">
    <location>
        <begin position="1"/>
        <end position="78"/>
    </location>
</feature>
<name>A0AAV7LWY7_PLEWA</name>
<sequence>MEETARSEEEEEPNEDASGGPREITEQPAPLGYGRKEKTRKSAVPIGDGANRLREVEGQRVGEKKRSPSMRRKGPKGRACNVMSCMAESNSGRLGDGKQVWATVDSFSCECG</sequence>